<dbReference type="STRING" id="349161.Dred_1000"/>
<evidence type="ECO:0000313" key="4">
    <source>
        <dbReference type="Proteomes" id="UP000001556"/>
    </source>
</evidence>
<dbReference type="RefSeq" id="WP_011877364.1">
    <property type="nucleotide sequence ID" value="NC_009253.1"/>
</dbReference>
<keyword evidence="1" id="KW-0732">Signal</keyword>
<keyword evidence="4" id="KW-1185">Reference proteome</keyword>
<dbReference type="InterPro" id="IPR014755">
    <property type="entry name" value="Cu-Rt/internalin_Ig-like"/>
</dbReference>
<evidence type="ECO:0000259" key="2">
    <source>
        <dbReference type="SMART" id="SM00306"/>
    </source>
</evidence>
<dbReference type="InterPro" id="IPR003587">
    <property type="entry name" value="Hint_dom_N"/>
</dbReference>
<dbReference type="Gene3D" id="2.170.16.10">
    <property type="entry name" value="Hedgehog/Intein (Hint) domain"/>
    <property type="match status" value="1"/>
</dbReference>
<evidence type="ECO:0000256" key="1">
    <source>
        <dbReference type="ARBA" id="ARBA00022729"/>
    </source>
</evidence>
<dbReference type="CDD" id="cd00081">
    <property type="entry name" value="Hint"/>
    <property type="match status" value="1"/>
</dbReference>
<protein>
    <submittedName>
        <fullName evidence="3">Hedgehog/intein hint domain protein</fullName>
    </submittedName>
</protein>
<proteinExistence type="predicted"/>
<name>A4J382_DESRM</name>
<reference evidence="3 4" key="1">
    <citation type="submission" date="2007-03" db="EMBL/GenBank/DDBJ databases">
        <title>Complete sequence of Desulfotomaculum reducens MI-1.</title>
        <authorList>
            <consortium name="US DOE Joint Genome Institute"/>
            <person name="Copeland A."/>
            <person name="Lucas S."/>
            <person name="Lapidus A."/>
            <person name="Barry K."/>
            <person name="Detter J.C."/>
            <person name="Glavina del Rio T."/>
            <person name="Hammon N."/>
            <person name="Israni S."/>
            <person name="Dalin E."/>
            <person name="Tice H."/>
            <person name="Pitluck S."/>
            <person name="Sims D."/>
            <person name="Brettin T."/>
            <person name="Bruce D."/>
            <person name="Han C."/>
            <person name="Tapia R."/>
            <person name="Schmutz J."/>
            <person name="Larimer F."/>
            <person name="Land M."/>
            <person name="Hauser L."/>
            <person name="Kyrpides N."/>
            <person name="Kim E."/>
            <person name="Tebo B.M."/>
            <person name="Richardson P."/>
        </authorList>
    </citation>
    <scope>NUCLEOTIDE SEQUENCE [LARGE SCALE GENOMIC DNA]</scope>
    <source>
        <strain evidence="3 4">MI-1</strain>
    </source>
</reference>
<dbReference type="Proteomes" id="UP000001556">
    <property type="component" value="Chromosome"/>
</dbReference>
<dbReference type="SMART" id="SM00306">
    <property type="entry name" value="HintN"/>
    <property type="match status" value="1"/>
</dbReference>
<feature type="domain" description="Hint" evidence="2">
    <location>
        <begin position="128"/>
        <end position="233"/>
    </location>
</feature>
<dbReference type="KEGG" id="drm:Dred_1000"/>
<dbReference type="Gene3D" id="2.60.40.1220">
    <property type="match status" value="1"/>
</dbReference>
<dbReference type="OrthoDB" id="7191465at2"/>
<sequence length="715" mass="79929">MGWENCVANIRTTLDRNAKEVNEVNWSAIDQDALDNDTFRNGSPFSLICPSRHCTDFADISPQAHRICRCEDMNGNPIPNCEPKDYLYPYPSQVCLNIDNPSDYSGKRSRACTRQGDSYYQLTCHCCCSCFAYGTKIGTPNGHKKIEKFAVGDLVLAAGIETSAGGIKLNWSPLKVSFSSGTGPDSHQPAMVYIRHGDTGSIIVTPDHLFLMPNGKLKRADRLVPGKDQLVSYEGRPVPVHEVSIGEYEGGVHHIATQKNFTGDLDGHLLLSEGVVSGDFNLQIHATELKEKYFIVDHDSYPQIGTKEYIEQNNELVQGSYLNFQVAGLNESNTAPQPLKYFVHGQKVSYIPETAAKYLSSLQEIDVNDNAEKRSFSEMNMGNAAVNYVLKLFRGFYSNIIFHHDIARLEPNAYAFNQYGKDIVVLSGGLSRIKNLQMEGLAVILSHMVTRLQKSDPLDYNGYTSVAMADYYSPSVLQTVLFDKLYADVLKEGVKQIEDNIFSNIDKKHAAFEEDPYTPTWETRLDSLDAGYAMDFPPEEIGGPVFQGLKLQGAEAFSAVLTQDSFIAGDIDSAVSRQVFEMLKKNKVLDEQGVLSSKFSIDTDLDFLFKEKPKNLKRYLTEGVRYMLMHEHAKIRLTFNLPMSAARVSAVSNYELEPETSIFHAEVDEKDASVLWLAAPLQRDKEYTLTVSNYFTSQDGSTLDPKYNSIKVKLS</sequence>
<accession>A4J382</accession>
<organism evidence="3 4">
    <name type="scientific">Desulforamulus reducens (strain ATCC BAA-1160 / DSM 100696 / MI-1)</name>
    <name type="common">Desulfotomaculum reducens</name>
    <dbReference type="NCBI Taxonomy" id="349161"/>
    <lineage>
        <taxon>Bacteria</taxon>
        <taxon>Bacillati</taxon>
        <taxon>Bacillota</taxon>
        <taxon>Clostridia</taxon>
        <taxon>Eubacteriales</taxon>
        <taxon>Peptococcaceae</taxon>
        <taxon>Desulforamulus</taxon>
    </lineage>
</organism>
<dbReference type="InterPro" id="IPR006141">
    <property type="entry name" value="Intein_N"/>
</dbReference>
<dbReference type="InterPro" id="IPR036844">
    <property type="entry name" value="Hint_dom_sf"/>
</dbReference>
<dbReference type="PROSITE" id="PS50817">
    <property type="entry name" value="INTEIN_N_TER"/>
    <property type="match status" value="1"/>
</dbReference>
<dbReference type="GO" id="GO:0016539">
    <property type="term" value="P:intein-mediated protein splicing"/>
    <property type="evidence" value="ECO:0007669"/>
    <property type="project" value="InterPro"/>
</dbReference>
<gene>
    <name evidence="3" type="ordered locus">Dred_1000</name>
</gene>
<dbReference type="EMBL" id="CP000612">
    <property type="protein sequence ID" value="ABO49535.1"/>
    <property type="molecule type" value="Genomic_DNA"/>
</dbReference>
<evidence type="ECO:0000313" key="3">
    <source>
        <dbReference type="EMBL" id="ABO49535.1"/>
    </source>
</evidence>
<dbReference type="SUPFAM" id="SSF51294">
    <property type="entry name" value="Hedgehog/intein (Hint) domain"/>
    <property type="match status" value="1"/>
</dbReference>
<dbReference type="HOGENOM" id="CLU_386221_0_0_9"/>
<dbReference type="AlphaFoldDB" id="A4J382"/>